<name>A0A059NXP8_9BACI</name>
<dbReference type="RefSeq" id="WP_035507400.1">
    <property type="nucleotide sequence ID" value="NZ_CCDH010000001.1"/>
</dbReference>
<dbReference type="AlphaFoldDB" id="A0A059NXP8"/>
<evidence type="ECO:0000313" key="1">
    <source>
        <dbReference type="EMBL" id="CDQ23565.1"/>
    </source>
</evidence>
<gene>
    <name evidence="1" type="ORF">BN983_01798</name>
</gene>
<sequence length="255" mass="30303">MIVLEKENYFHMIAQHDHAIISRQIVEQWKNHYLLRSKLREEADWAIQQHDRAWIPLDQDPEWNEDKERPYTFVDYPLKKKLSAYQRGIQEVASQSMYAGMLCSMHYASFFSEKDDNPLVQAFLTEEKKRQKDLFASMEMDIPYDVYDLHFRRLQFCDDLSLYVCMQEPGTPKKKEVPWFKEGFRQAFDFAPDGMLANWVDETSVSVDPFPFEYPFSVDIPYRAVSKQEIEEKGLSKAFQETGVSRYTITFIKIE</sequence>
<comment type="caution">
    <text evidence="1">The sequence shown here is derived from an EMBL/GenBank/DDBJ whole genome shotgun (WGS) entry which is preliminary data.</text>
</comment>
<keyword evidence="2" id="KW-1185">Reference proteome</keyword>
<organism evidence="1 2">
    <name type="scientific">Halobacillus karajensis</name>
    <dbReference type="NCBI Taxonomy" id="195088"/>
    <lineage>
        <taxon>Bacteria</taxon>
        <taxon>Bacillati</taxon>
        <taxon>Bacillota</taxon>
        <taxon>Bacilli</taxon>
        <taxon>Bacillales</taxon>
        <taxon>Bacillaceae</taxon>
        <taxon>Halobacillus</taxon>
    </lineage>
</organism>
<dbReference type="InterPro" id="IPR024992">
    <property type="entry name" value="DUF3891"/>
</dbReference>
<dbReference type="Proteomes" id="UP000028868">
    <property type="component" value="Unassembled WGS sequence"/>
</dbReference>
<proteinExistence type="predicted"/>
<evidence type="ECO:0000313" key="2">
    <source>
        <dbReference type="Proteomes" id="UP000028868"/>
    </source>
</evidence>
<evidence type="ECO:0008006" key="3">
    <source>
        <dbReference type="Google" id="ProtNLM"/>
    </source>
</evidence>
<protein>
    <recommendedName>
        <fullName evidence="3">DUF3891 family protein</fullName>
    </recommendedName>
</protein>
<accession>A0A059NXP8</accession>
<dbReference type="Pfam" id="PF13030">
    <property type="entry name" value="DUF3891"/>
    <property type="match status" value="1"/>
</dbReference>
<reference evidence="2" key="1">
    <citation type="submission" date="2014-03" db="EMBL/GenBank/DDBJ databases">
        <authorList>
            <person name="Urmite Genomes U."/>
        </authorList>
    </citation>
    <scope>NUCLEOTIDE SEQUENCE [LARGE SCALE GENOMIC DNA]</scope>
    <source>
        <strain evidence="2">HD-03</strain>
    </source>
</reference>
<reference evidence="1 2" key="2">
    <citation type="submission" date="2014-05" db="EMBL/GenBank/DDBJ databases">
        <title>Draft genome sequence of Halobacillus karajensis HK-03.</title>
        <authorList>
            <person name="Khelaifia S."/>
            <person name="Croce O."/>
            <person name="Lagier J.C."/>
            <person name="Raoult D."/>
        </authorList>
    </citation>
    <scope>NUCLEOTIDE SEQUENCE [LARGE SCALE GENOMIC DNA]</scope>
    <source>
        <strain evidence="1 2">HD-03</strain>
    </source>
</reference>
<dbReference type="EMBL" id="CCDI010000001">
    <property type="protein sequence ID" value="CDQ23565.1"/>
    <property type="molecule type" value="Genomic_DNA"/>
</dbReference>
<dbReference type="OrthoDB" id="190426at2"/>